<keyword evidence="1" id="KW-1133">Transmembrane helix</keyword>
<dbReference type="Proteomes" id="UP001549184">
    <property type="component" value="Unassembled WGS sequence"/>
</dbReference>
<protein>
    <submittedName>
        <fullName evidence="2">Uncharacterized protein</fullName>
    </submittedName>
</protein>
<evidence type="ECO:0000313" key="2">
    <source>
        <dbReference type="EMBL" id="MET3651085.1"/>
    </source>
</evidence>
<feature type="transmembrane region" description="Helical" evidence="1">
    <location>
        <begin position="6"/>
        <end position="24"/>
    </location>
</feature>
<keyword evidence="3" id="KW-1185">Reference proteome</keyword>
<accession>A0ABV2JS33</accession>
<sequence>MSNVRVVAMMLVVVLVVLMVLFANGSMGRFLCRRFSHGWLENHGFIACYPRGP</sequence>
<organism evidence="2 3">
    <name type="scientific">Dyella japonica</name>
    <dbReference type="NCBI Taxonomy" id="231455"/>
    <lineage>
        <taxon>Bacteria</taxon>
        <taxon>Pseudomonadati</taxon>
        <taxon>Pseudomonadota</taxon>
        <taxon>Gammaproteobacteria</taxon>
        <taxon>Lysobacterales</taxon>
        <taxon>Rhodanobacteraceae</taxon>
        <taxon>Dyella</taxon>
    </lineage>
</organism>
<gene>
    <name evidence="2" type="ORF">ABIC75_000787</name>
</gene>
<keyword evidence="1" id="KW-0812">Transmembrane</keyword>
<comment type="caution">
    <text evidence="2">The sequence shown here is derived from an EMBL/GenBank/DDBJ whole genome shotgun (WGS) entry which is preliminary data.</text>
</comment>
<reference evidence="2 3" key="1">
    <citation type="submission" date="2024-06" db="EMBL/GenBank/DDBJ databases">
        <title>Sorghum-associated microbial communities from plants grown in Nebraska, USA.</title>
        <authorList>
            <person name="Schachtman D."/>
        </authorList>
    </citation>
    <scope>NUCLEOTIDE SEQUENCE [LARGE SCALE GENOMIC DNA]</scope>
    <source>
        <strain evidence="2 3">1073</strain>
    </source>
</reference>
<proteinExistence type="predicted"/>
<dbReference type="RefSeq" id="WP_354012545.1">
    <property type="nucleotide sequence ID" value="NZ_JBEPMU010000001.1"/>
</dbReference>
<keyword evidence="1" id="KW-0472">Membrane</keyword>
<name>A0ABV2JS33_9GAMM</name>
<evidence type="ECO:0000256" key="1">
    <source>
        <dbReference type="SAM" id="Phobius"/>
    </source>
</evidence>
<evidence type="ECO:0000313" key="3">
    <source>
        <dbReference type="Proteomes" id="UP001549184"/>
    </source>
</evidence>
<dbReference type="EMBL" id="JBEPMU010000001">
    <property type="protein sequence ID" value="MET3651085.1"/>
    <property type="molecule type" value="Genomic_DNA"/>
</dbReference>